<proteinExistence type="predicted"/>
<sequence>MKKIFFSASTFAIPELFDNYSLIVKEVENNHCKIILDWVKYWKEVVKKYQSKGAKKPKESDIFKAIDRKKFYEEHTKAIKNCDMVIVEITRPTITVGYQLFYAIANKKPILALYFGKARN</sequence>
<comment type="caution">
    <text evidence="1">The sequence shown here is derived from an EMBL/GenBank/DDBJ whole genome shotgun (WGS) entry which is preliminary data.</text>
</comment>
<protein>
    <recommendedName>
        <fullName evidence="3">Nucleoside 2-deoxyribosyltransferase</fullName>
    </recommendedName>
</protein>
<name>A0A1F4VHG0_UNCKA</name>
<evidence type="ECO:0008006" key="3">
    <source>
        <dbReference type="Google" id="ProtNLM"/>
    </source>
</evidence>
<accession>A0A1F4VHG0</accession>
<organism evidence="1 2">
    <name type="scientific">candidate division WWE3 bacterium RIFCSPLOWO2_12_FULL_36_10</name>
    <dbReference type="NCBI Taxonomy" id="1802630"/>
    <lineage>
        <taxon>Bacteria</taxon>
        <taxon>Katanobacteria</taxon>
    </lineage>
</organism>
<reference evidence="1 2" key="1">
    <citation type="journal article" date="2016" name="Nat. Commun.">
        <title>Thousands of microbial genomes shed light on interconnected biogeochemical processes in an aquifer system.</title>
        <authorList>
            <person name="Anantharaman K."/>
            <person name="Brown C.T."/>
            <person name="Hug L.A."/>
            <person name="Sharon I."/>
            <person name="Castelle C.J."/>
            <person name="Probst A.J."/>
            <person name="Thomas B.C."/>
            <person name="Singh A."/>
            <person name="Wilkins M.J."/>
            <person name="Karaoz U."/>
            <person name="Brodie E.L."/>
            <person name="Williams K.H."/>
            <person name="Hubbard S.S."/>
            <person name="Banfield J.F."/>
        </authorList>
    </citation>
    <scope>NUCLEOTIDE SEQUENCE [LARGE SCALE GENOMIC DNA]</scope>
</reference>
<dbReference type="AlphaFoldDB" id="A0A1F4VHG0"/>
<dbReference type="EMBL" id="MEVN01000035">
    <property type="protein sequence ID" value="OGC56525.1"/>
    <property type="molecule type" value="Genomic_DNA"/>
</dbReference>
<dbReference type="Gene3D" id="3.40.50.450">
    <property type="match status" value="1"/>
</dbReference>
<dbReference type="Proteomes" id="UP000177763">
    <property type="component" value="Unassembled WGS sequence"/>
</dbReference>
<evidence type="ECO:0000313" key="1">
    <source>
        <dbReference type="EMBL" id="OGC56525.1"/>
    </source>
</evidence>
<gene>
    <name evidence="1" type="ORF">A3H26_04235</name>
</gene>
<evidence type="ECO:0000313" key="2">
    <source>
        <dbReference type="Proteomes" id="UP000177763"/>
    </source>
</evidence>
<dbReference type="STRING" id="1802630.A3H26_04235"/>